<dbReference type="AlphaFoldDB" id="A0A0M3JUD6"/>
<organism evidence="5">
    <name type="scientific">Anisakis simplex</name>
    <name type="common">Herring worm</name>
    <dbReference type="NCBI Taxonomy" id="6269"/>
    <lineage>
        <taxon>Eukaryota</taxon>
        <taxon>Metazoa</taxon>
        <taxon>Ecdysozoa</taxon>
        <taxon>Nematoda</taxon>
        <taxon>Chromadorea</taxon>
        <taxon>Rhabditida</taxon>
        <taxon>Spirurina</taxon>
        <taxon>Ascaridomorpha</taxon>
        <taxon>Ascaridoidea</taxon>
        <taxon>Anisakidae</taxon>
        <taxon>Anisakis</taxon>
        <taxon>Anisakis simplex complex</taxon>
    </lineage>
</organism>
<accession>A0A0M3JUD6</accession>
<keyword evidence="4" id="KW-1185">Reference proteome</keyword>
<dbReference type="EMBL" id="UYRR01031053">
    <property type="protein sequence ID" value="VDK44667.1"/>
    <property type="molecule type" value="Genomic_DNA"/>
</dbReference>
<evidence type="ECO:0000256" key="1">
    <source>
        <dbReference type="SAM" id="MobiDB-lite"/>
    </source>
</evidence>
<reference evidence="3 4" key="2">
    <citation type="submission" date="2018-11" db="EMBL/GenBank/DDBJ databases">
        <authorList>
            <consortium name="Pathogen Informatics"/>
        </authorList>
    </citation>
    <scope>NUCLEOTIDE SEQUENCE [LARGE SCALE GENOMIC DNA]</scope>
</reference>
<keyword evidence="2" id="KW-1133">Transmembrane helix</keyword>
<reference evidence="5" key="1">
    <citation type="submission" date="2017-02" db="UniProtKB">
        <authorList>
            <consortium name="WormBaseParasite"/>
        </authorList>
    </citation>
    <scope>IDENTIFICATION</scope>
</reference>
<dbReference type="WBParaSite" id="ASIM_0001178501-mRNA-1">
    <property type="protein sequence ID" value="ASIM_0001178501-mRNA-1"/>
    <property type="gene ID" value="ASIM_0001178501"/>
</dbReference>
<dbReference type="Proteomes" id="UP000267096">
    <property type="component" value="Unassembled WGS sequence"/>
</dbReference>
<feature type="region of interest" description="Disordered" evidence="1">
    <location>
        <begin position="231"/>
        <end position="255"/>
    </location>
</feature>
<proteinExistence type="predicted"/>
<sequence length="337" mass="37197">MIRNVCISTLQSDRILYSMIISADDTPQELRHQDALMRMSNVVNSSDSTSSLVTAAASSSEESRTQSSSTTSSTSATSSPSPSPSASTFTQAIAHQSNSSYGEQQQQSDYCICMLNVSEQCMTSIGAIVRSANAQLWRNHRTSSEYLTGADIYTIVILSLFASIIGLLLIRAIKPNETLDDQVTILLNSMRVRIEIEDNFRQKRKLKEAKEKAQKWLQEAKHRSVKNLTFRKAHSTSESETMRATNADCQQTGANRAPAECSLRTPQDRSMHTAAHQSLQTRLYPYARAASHLGFVPEIIVTPEIAIQRPTAITPVASPVTSSLCSSRRLSRCDHVH</sequence>
<name>A0A0M3JUD6_ANISI</name>
<keyword evidence="2" id="KW-0812">Transmembrane</keyword>
<evidence type="ECO:0000313" key="4">
    <source>
        <dbReference type="Proteomes" id="UP000267096"/>
    </source>
</evidence>
<feature type="transmembrane region" description="Helical" evidence="2">
    <location>
        <begin position="152"/>
        <end position="170"/>
    </location>
</feature>
<feature type="compositionally biased region" description="Polar residues" evidence="1">
    <location>
        <begin position="242"/>
        <end position="254"/>
    </location>
</feature>
<evidence type="ECO:0000256" key="2">
    <source>
        <dbReference type="SAM" id="Phobius"/>
    </source>
</evidence>
<dbReference type="OrthoDB" id="5866995at2759"/>
<keyword evidence="2" id="KW-0472">Membrane</keyword>
<evidence type="ECO:0000313" key="5">
    <source>
        <dbReference type="WBParaSite" id="ASIM_0001178501-mRNA-1"/>
    </source>
</evidence>
<protein>
    <submittedName>
        <fullName evidence="3 5">Uncharacterized protein</fullName>
    </submittedName>
</protein>
<gene>
    <name evidence="3" type="ORF">ASIM_LOCUS11251</name>
</gene>
<feature type="region of interest" description="Disordered" evidence="1">
    <location>
        <begin position="53"/>
        <end position="90"/>
    </location>
</feature>
<evidence type="ECO:0000313" key="3">
    <source>
        <dbReference type="EMBL" id="VDK44667.1"/>
    </source>
</evidence>